<dbReference type="SUPFAM" id="SSF47090">
    <property type="entry name" value="PGBD-like"/>
    <property type="match status" value="1"/>
</dbReference>
<evidence type="ECO:0000256" key="9">
    <source>
        <dbReference type="ARBA" id="ARBA00022833"/>
    </source>
</evidence>
<evidence type="ECO:0000256" key="4">
    <source>
        <dbReference type="ARBA" id="ARBA00022530"/>
    </source>
</evidence>
<dbReference type="EMBL" id="VCAZ01000043">
    <property type="protein sequence ID" value="TSM28230.1"/>
    <property type="molecule type" value="Genomic_DNA"/>
</dbReference>
<evidence type="ECO:0000256" key="15">
    <source>
        <dbReference type="PIRSR" id="PIRSR621190-1"/>
    </source>
</evidence>
<feature type="binding site" evidence="16">
    <location>
        <position position="236"/>
    </location>
    <ligand>
        <name>Zn(2+)</name>
        <dbReference type="ChEBI" id="CHEBI:29105"/>
        <label>2</label>
        <note>catalytic</note>
    </ligand>
</feature>
<dbReference type="InterPro" id="IPR021190">
    <property type="entry name" value="Pept_M10A"/>
</dbReference>
<keyword evidence="5" id="KW-0645">Protease</keyword>
<evidence type="ECO:0000256" key="14">
    <source>
        <dbReference type="ARBA" id="ARBA00023157"/>
    </source>
</evidence>
<feature type="short sequence motif" description="Cysteine switch" evidence="17">
    <location>
        <begin position="89"/>
        <end position="96"/>
    </location>
</feature>
<evidence type="ECO:0000256" key="10">
    <source>
        <dbReference type="ARBA" id="ARBA00022837"/>
    </source>
</evidence>
<dbReference type="InterPro" id="IPR006026">
    <property type="entry name" value="Peptidase_Metallo"/>
</dbReference>
<dbReference type="InterPro" id="IPR001818">
    <property type="entry name" value="Pept_M10_metallopeptidase"/>
</dbReference>
<feature type="binding site" evidence="16">
    <location>
        <position position="169"/>
    </location>
    <ligand>
        <name>Zn(2+)</name>
        <dbReference type="ChEBI" id="CHEBI:29105"/>
        <label>1</label>
    </ligand>
</feature>
<feature type="binding site" evidence="16">
    <location>
        <position position="195"/>
    </location>
    <ligand>
        <name>Zn(2+)</name>
        <dbReference type="ChEBI" id="CHEBI:29105"/>
        <label>1</label>
    </ligand>
</feature>
<keyword evidence="11" id="KW-0482">Metalloprotease</keyword>
<dbReference type="GO" id="GO:0030198">
    <property type="term" value="P:extracellular matrix organization"/>
    <property type="evidence" value="ECO:0007669"/>
    <property type="project" value="TreeGrafter"/>
</dbReference>
<dbReference type="GO" id="GO:0004222">
    <property type="term" value="F:metalloendopeptidase activity"/>
    <property type="evidence" value="ECO:0007669"/>
    <property type="project" value="InterPro"/>
</dbReference>
<name>A0A556U3J2_BAGYA</name>
<feature type="binding site" evidence="16">
    <location>
        <position position="182"/>
    </location>
    <ligand>
        <name>Zn(2+)</name>
        <dbReference type="ChEBI" id="CHEBI:29105"/>
        <label>1</label>
    </ligand>
</feature>
<sequence length="279" mass="31166">MKTYYQLCVLAVLVLRIHSAPVTPSPLKDDEDFAKDYLKEMYNMQSGNKKDAASKVNEMSMKLQEMQRFFGLNVTGTLTAETLEMMKKPRCGVSDVSANNAKASKAKWPRTTLTYRIVNYTPDMSVAEVDSTMAKALQLWANVTPLKFTRLYKGVADIMISFAVREHGDGNPFDGRGRVLAHAFFPAAGLGGDAHFDDDEFFTFKSSLGYNLFIVAAHEFGHSLGLEHSNVRGALMFPTYSFSNPDTYVLPRDDVTRIQALYGTFKEYVSNEFGLVSIP</sequence>
<feature type="domain" description="Peptidase metallopeptidase" evidence="19">
    <location>
        <begin position="104"/>
        <end position="264"/>
    </location>
</feature>
<reference evidence="20 21" key="1">
    <citation type="journal article" date="2019" name="Genome Biol. Evol.">
        <title>Whole-Genome Sequencing of the Giant Devil Catfish, Bagarius yarrelli.</title>
        <authorList>
            <person name="Jiang W."/>
            <person name="Lv Y."/>
            <person name="Cheng L."/>
            <person name="Yang K."/>
            <person name="Chao B."/>
            <person name="Wang X."/>
            <person name="Li Y."/>
            <person name="Pan X."/>
            <person name="You X."/>
            <person name="Zhang Y."/>
            <person name="Yang J."/>
            <person name="Li J."/>
            <person name="Zhang X."/>
            <person name="Liu S."/>
            <person name="Sun C."/>
            <person name="Yang J."/>
            <person name="Shi Q."/>
        </authorList>
    </citation>
    <scope>NUCLEOTIDE SEQUENCE [LARGE SCALE GENOMIC DNA]</scope>
    <source>
        <strain evidence="20">JWS20170419001</strain>
        <tissue evidence="20">Muscle</tissue>
    </source>
</reference>
<dbReference type="InterPro" id="IPR024079">
    <property type="entry name" value="MetalloPept_cat_dom_sf"/>
</dbReference>
<dbReference type="AlphaFoldDB" id="A0A556U3J2"/>
<feature type="binding site" evidence="16">
    <location>
        <position position="228"/>
    </location>
    <ligand>
        <name>Zn(2+)</name>
        <dbReference type="ChEBI" id="CHEBI:29105"/>
        <label>2</label>
        <note>catalytic</note>
    </ligand>
</feature>
<gene>
    <name evidence="20" type="ORF">Baya_7012</name>
</gene>
<keyword evidence="12" id="KW-0177">Collagen degradation</keyword>
<dbReference type="GO" id="GO:0006508">
    <property type="term" value="P:proteolysis"/>
    <property type="evidence" value="ECO:0007669"/>
    <property type="project" value="UniProtKB-KW"/>
</dbReference>
<evidence type="ECO:0000256" key="16">
    <source>
        <dbReference type="PIRSR" id="PIRSR621190-2"/>
    </source>
</evidence>
<proteinExistence type="inferred from homology"/>
<feature type="binding site" evidence="16">
    <location>
        <position position="167"/>
    </location>
    <ligand>
        <name>Zn(2+)</name>
        <dbReference type="ChEBI" id="CHEBI:29105"/>
        <label>1</label>
    </ligand>
</feature>
<feature type="signal peptide" evidence="18">
    <location>
        <begin position="1"/>
        <end position="19"/>
    </location>
</feature>
<comment type="cofactor">
    <cofactor evidence="16">
        <name>Zn(2+)</name>
        <dbReference type="ChEBI" id="CHEBI:29105"/>
    </cofactor>
    <text evidence="16">Binds 2 Zn(2+) ions per subunit.</text>
</comment>
<evidence type="ECO:0000256" key="6">
    <source>
        <dbReference type="ARBA" id="ARBA00022723"/>
    </source>
</evidence>
<keyword evidence="13" id="KW-0865">Zymogen</keyword>
<feature type="binding site" evidence="16">
    <location>
        <position position="193"/>
    </location>
    <ligand>
        <name>Ca(2+)</name>
        <dbReference type="ChEBI" id="CHEBI:29108"/>
        <label>2</label>
    </ligand>
</feature>
<dbReference type="PRINTS" id="PR00138">
    <property type="entry name" value="MATRIXIN"/>
</dbReference>
<feature type="binding site" evidence="16">
    <location>
        <position position="198"/>
    </location>
    <ligand>
        <name>Ca(2+)</name>
        <dbReference type="ChEBI" id="CHEBI:29108"/>
        <label>1</label>
    </ligand>
</feature>
<dbReference type="CDD" id="cd04278">
    <property type="entry name" value="ZnMc_MMP"/>
    <property type="match status" value="1"/>
</dbReference>
<keyword evidence="10 16" id="KW-0106">Calcium</keyword>
<evidence type="ECO:0000256" key="7">
    <source>
        <dbReference type="ARBA" id="ARBA00022729"/>
    </source>
</evidence>
<evidence type="ECO:0000256" key="11">
    <source>
        <dbReference type="ARBA" id="ARBA00023049"/>
    </source>
</evidence>
<keyword evidence="7 18" id="KW-0732">Signal</keyword>
<feature type="binding site" evidence="16">
    <location>
        <position position="191"/>
    </location>
    <ligand>
        <name>Ca(2+)</name>
        <dbReference type="ChEBI" id="CHEBI:29108"/>
        <label>2</label>
    </ligand>
</feature>
<dbReference type="InterPro" id="IPR002477">
    <property type="entry name" value="Peptidoglycan-bd-like"/>
</dbReference>
<comment type="cofactor">
    <cofactor evidence="16">
        <name>Ca(2+)</name>
        <dbReference type="ChEBI" id="CHEBI:29108"/>
    </cofactor>
    <text evidence="16">Can bind about 5 Ca(2+) ions per subunit.</text>
</comment>
<evidence type="ECO:0000259" key="19">
    <source>
        <dbReference type="SMART" id="SM00235"/>
    </source>
</evidence>
<feature type="binding site" evidence="16">
    <location>
        <position position="222"/>
    </location>
    <ligand>
        <name>Zn(2+)</name>
        <dbReference type="ChEBI" id="CHEBI:29105"/>
        <label>2</label>
        <note>catalytic</note>
    </ligand>
</feature>
<feature type="binding site" evidence="16">
    <location>
        <position position="197"/>
    </location>
    <ligand>
        <name>Ca(2+)</name>
        <dbReference type="ChEBI" id="CHEBI:29108"/>
        <label>3</label>
    </ligand>
</feature>
<keyword evidence="6 16" id="KW-0479">Metal-binding</keyword>
<evidence type="ECO:0000256" key="2">
    <source>
        <dbReference type="ARBA" id="ARBA00010370"/>
    </source>
</evidence>
<evidence type="ECO:0000313" key="20">
    <source>
        <dbReference type="EMBL" id="TSM28230.1"/>
    </source>
</evidence>
<feature type="binding site" evidence="16">
    <location>
        <position position="218"/>
    </location>
    <ligand>
        <name>Zn(2+)</name>
        <dbReference type="ChEBI" id="CHEBI:29105"/>
        <label>2</label>
        <note>catalytic</note>
    </ligand>
</feature>
<comment type="caution">
    <text evidence="20">The sequence shown here is derived from an EMBL/GenBank/DDBJ whole genome shotgun (WGS) entry which is preliminary data.</text>
</comment>
<dbReference type="PANTHER" id="PTHR10201">
    <property type="entry name" value="MATRIX METALLOPROTEINASE"/>
    <property type="match status" value="1"/>
</dbReference>
<keyword evidence="21" id="KW-1185">Reference proteome</keyword>
<keyword evidence="3" id="KW-0964">Secreted</keyword>
<keyword evidence="8" id="KW-0378">Hydrolase</keyword>
<dbReference type="GO" id="GO:0031012">
    <property type="term" value="C:extracellular matrix"/>
    <property type="evidence" value="ECO:0007669"/>
    <property type="project" value="InterPro"/>
</dbReference>
<protein>
    <submittedName>
        <fullName evidence="20">Collagenase 3</fullName>
    </submittedName>
</protein>
<feature type="binding site" evidence="16">
    <location>
        <position position="174"/>
    </location>
    <ligand>
        <name>Ca(2+)</name>
        <dbReference type="ChEBI" id="CHEBI:29108"/>
        <label>3</label>
    </ligand>
</feature>
<dbReference type="PANTHER" id="PTHR10201:SF151">
    <property type="entry name" value="INTERSTITIAL COLLAGENASE"/>
    <property type="match status" value="1"/>
</dbReference>
<dbReference type="SUPFAM" id="SSF55486">
    <property type="entry name" value="Metalloproteases ('zincins'), catalytic domain"/>
    <property type="match status" value="1"/>
</dbReference>
<dbReference type="GO" id="GO:0030574">
    <property type="term" value="P:collagen catabolic process"/>
    <property type="evidence" value="ECO:0007669"/>
    <property type="project" value="UniProtKB-KW"/>
</dbReference>
<feature type="binding site" description="in inhibited form" evidence="16">
    <location>
        <position position="91"/>
    </location>
    <ligand>
        <name>Zn(2+)</name>
        <dbReference type="ChEBI" id="CHEBI:29105"/>
        <label>2</label>
        <note>catalytic</note>
    </ligand>
</feature>
<keyword evidence="9 16" id="KW-0862">Zinc</keyword>
<dbReference type="Proteomes" id="UP000319801">
    <property type="component" value="Unassembled WGS sequence"/>
</dbReference>
<feature type="active site" evidence="15">
    <location>
        <position position="219"/>
    </location>
</feature>
<dbReference type="Pfam" id="PF01471">
    <property type="entry name" value="PG_binding_1"/>
    <property type="match status" value="1"/>
</dbReference>
<feature type="chain" id="PRO_5021857447" evidence="18">
    <location>
        <begin position="20"/>
        <end position="279"/>
    </location>
</feature>
<evidence type="ECO:0000256" key="17">
    <source>
        <dbReference type="PIRSR" id="PIRSR621190-5"/>
    </source>
</evidence>
<dbReference type="OrthoDB" id="406838at2759"/>
<evidence type="ECO:0000313" key="21">
    <source>
        <dbReference type="Proteomes" id="UP000319801"/>
    </source>
</evidence>
<dbReference type="InterPro" id="IPR033739">
    <property type="entry name" value="M10A_MMP"/>
</dbReference>
<organism evidence="20 21">
    <name type="scientific">Bagarius yarrelli</name>
    <name type="common">Goonch</name>
    <name type="synonym">Bagrus yarrelli</name>
    <dbReference type="NCBI Taxonomy" id="175774"/>
    <lineage>
        <taxon>Eukaryota</taxon>
        <taxon>Metazoa</taxon>
        <taxon>Chordata</taxon>
        <taxon>Craniata</taxon>
        <taxon>Vertebrata</taxon>
        <taxon>Euteleostomi</taxon>
        <taxon>Actinopterygii</taxon>
        <taxon>Neopterygii</taxon>
        <taxon>Teleostei</taxon>
        <taxon>Ostariophysi</taxon>
        <taxon>Siluriformes</taxon>
        <taxon>Sisoridae</taxon>
        <taxon>Sisorinae</taxon>
        <taxon>Bagarius</taxon>
    </lineage>
</organism>
<feature type="binding site" evidence="16">
    <location>
        <position position="200"/>
    </location>
    <ligand>
        <name>Ca(2+)</name>
        <dbReference type="ChEBI" id="CHEBI:29108"/>
        <label>1</label>
    </ligand>
</feature>
<dbReference type="SMART" id="SM00235">
    <property type="entry name" value="ZnMc"/>
    <property type="match status" value="1"/>
</dbReference>
<feature type="binding site" evidence="16">
    <location>
        <position position="157"/>
    </location>
    <ligand>
        <name>Ca(2+)</name>
        <dbReference type="ChEBI" id="CHEBI:29108"/>
        <label>2</label>
    </ligand>
</feature>
<evidence type="ECO:0000256" key="8">
    <source>
        <dbReference type="ARBA" id="ARBA00022801"/>
    </source>
</evidence>
<evidence type="ECO:0000256" key="5">
    <source>
        <dbReference type="ARBA" id="ARBA00022670"/>
    </source>
</evidence>
<evidence type="ECO:0000256" key="12">
    <source>
        <dbReference type="ARBA" id="ARBA00023105"/>
    </source>
</evidence>
<comment type="subcellular location">
    <subcellularLocation>
        <location evidence="1">Secreted</location>
        <location evidence="1">Extracellular space</location>
        <location evidence="1">Extracellular matrix</location>
    </subcellularLocation>
</comment>
<keyword evidence="14" id="KW-1015">Disulfide bond</keyword>
<dbReference type="FunFam" id="3.40.390.10:FF:000007">
    <property type="entry name" value="Collagenase 3"/>
    <property type="match status" value="1"/>
</dbReference>
<dbReference type="Gene3D" id="3.40.390.10">
    <property type="entry name" value="Collagenase (Catalytic Domain)"/>
    <property type="match status" value="1"/>
</dbReference>
<accession>A0A556U3J2</accession>
<evidence type="ECO:0000256" key="13">
    <source>
        <dbReference type="ARBA" id="ARBA00023145"/>
    </source>
</evidence>
<feature type="binding site" evidence="16">
    <location>
        <position position="175"/>
    </location>
    <ligand>
        <name>Ca(2+)</name>
        <dbReference type="ChEBI" id="CHEBI:29108"/>
        <label>3</label>
    </ligand>
</feature>
<evidence type="ECO:0000256" key="1">
    <source>
        <dbReference type="ARBA" id="ARBA00004498"/>
    </source>
</evidence>
<keyword evidence="4" id="KW-0272">Extracellular matrix</keyword>
<evidence type="ECO:0000256" key="3">
    <source>
        <dbReference type="ARBA" id="ARBA00022525"/>
    </source>
</evidence>
<feature type="binding site" evidence="16">
    <location>
        <position position="123"/>
    </location>
    <ligand>
        <name>Ca(2+)</name>
        <dbReference type="ChEBI" id="CHEBI:29108"/>
        <label>1</label>
    </ligand>
</feature>
<dbReference type="GO" id="GO:0008270">
    <property type="term" value="F:zinc ion binding"/>
    <property type="evidence" value="ECO:0007669"/>
    <property type="project" value="InterPro"/>
</dbReference>
<dbReference type="Pfam" id="PF00413">
    <property type="entry name" value="Peptidase_M10"/>
    <property type="match status" value="1"/>
</dbReference>
<feature type="binding site" evidence="16">
    <location>
        <position position="200"/>
    </location>
    <ligand>
        <name>Ca(2+)</name>
        <dbReference type="ChEBI" id="CHEBI:29108"/>
        <label>3</label>
    </ligand>
</feature>
<comment type="similarity">
    <text evidence="2">Belongs to the peptidase M10A family.</text>
</comment>
<evidence type="ECO:0000256" key="18">
    <source>
        <dbReference type="SAM" id="SignalP"/>
    </source>
</evidence>
<dbReference type="InterPro" id="IPR036365">
    <property type="entry name" value="PGBD-like_sf"/>
</dbReference>